<evidence type="ECO:0000256" key="6">
    <source>
        <dbReference type="ARBA" id="ARBA00022898"/>
    </source>
</evidence>
<dbReference type="SUPFAM" id="SSF53383">
    <property type="entry name" value="PLP-dependent transferases"/>
    <property type="match status" value="1"/>
</dbReference>
<evidence type="ECO:0000256" key="5">
    <source>
        <dbReference type="ARBA" id="ARBA00022679"/>
    </source>
</evidence>
<dbReference type="PANTHER" id="PTHR46383">
    <property type="entry name" value="ASPARTATE AMINOTRANSFERASE"/>
    <property type="match status" value="1"/>
</dbReference>
<dbReference type="GO" id="GO:0008483">
    <property type="term" value="F:transaminase activity"/>
    <property type="evidence" value="ECO:0007669"/>
    <property type="project" value="UniProtKB-KW"/>
</dbReference>
<evidence type="ECO:0000256" key="2">
    <source>
        <dbReference type="ARBA" id="ARBA00007441"/>
    </source>
</evidence>
<dbReference type="InterPro" id="IPR015421">
    <property type="entry name" value="PyrdxlP-dep_Trfase_major"/>
</dbReference>
<gene>
    <name evidence="9" type="ORF">PFY00_06330</name>
</gene>
<evidence type="ECO:0000256" key="1">
    <source>
        <dbReference type="ARBA" id="ARBA00001933"/>
    </source>
</evidence>
<dbReference type="InterPro" id="IPR050596">
    <property type="entry name" value="AspAT/PAT-like"/>
</dbReference>
<comment type="catalytic activity">
    <reaction evidence="7">
        <text>L-aspartate + 2-oxoglutarate = oxaloacetate + L-glutamate</text>
        <dbReference type="Rhea" id="RHEA:21824"/>
        <dbReference type="ChEBI" id="CHEBI:16452"/>
        <dbReference type="ChEBI" id="CHEBI:16810"/>
        <dbReference type="ChEBI" id="CHEBI:29985"/>
        <dbReference type="ChEBI" id="CHEBI:29991"/>
        <dbReference type="EC" id="2.6.1.1"/>
    </reaction>
</comment>
<keyword evidence="10" id="KW-1185">Reference proteome</keyword>
<dbReference type="EC" id="2.6.1.1" evidence="3"/>
<dbReference type="InterPro" id="IPR015424">
    <property type="entry name" value="PyrdxlP-dep_Trfase"/>
</dbReference>
<evidence type="ECO:0000259" key="8">
    <source>
        <dbReference type="Pfam" id="PF00155"/>
    </source>
</evidence>
<feature type="domain" description="Aminotransferase class I/classII large" evidence="8">
    <location>
        <begin position="32"/>
        <end position="384"/>
    </location>
</feature>
<reference evidence="9 10" key="1">
    <citation type="submission" date="2023-01" db="EMBL/GenBank/DDBJ databases">
        <title>Thalassococcus onchidii sp. nov., isolated from a marine invertebrate from the South China Sea.</title>
        <authorList>
            <person name="Xu S."/>
            <person name="Liu Z."/>
            <person name="Xu Y."/>
        </authorList>
    </citation>
    <scope>NUCLEOTIDE SEQUENCE [LARGE SCALE GENOMIC DNA]</scope>
    <source>
        <strain evidence="9 10">KCTC 32084</strain>
    </source>
</reference>
<protein>
    <recommendedName>
        <fullName evidence="3">aspartate transaminase</fullName>
        <ecNumber evidence="3">2.6.1.1</ecNumber>
    </recommendedName>
</protein>
<dbReference type="CDD" id="cd00609">
    <property type="entry name" value="AAT_like"/>
    <property type="match status" value="1"/>
</dbReference>
<evidence type="ECO:0000313" key="9">
    <source>
        <dbReference type="EMBL" id="MDA7424335.1"/>
    </source>
</evidence>
<organism evidence="9 10">
    <name type="scientific">Thalassococcus lentus</name>
    <dbReference type="NCBI Taxonomy" id="1210524"/>
    <lineage>
        <taxon>Bacteria</taxon>
        <taxon>Pseudomonadati</taxon>
        <taxon>Pseudomonadota</taxon>
        <taxon>Alphaproteobacteria</taxon>
        <taxon>Rhodobacterales</taxon>
        <taxon>Roseobacteraceae</taxon>
        <taxon>Thalassococcus</taxon>
    </lineage>
</organism>
<evidence type="ECO:0000256" key="3">
    <source>
        <dbReference type="ARBA" id="ARBA00012753"/>
    </source>
</evidence>
<comment type="similarity">
    <text evidence="2">Belongs to the class-I pyridoxal-phosphate-dependent aminotransferase family.</text>
</comment>
<dbReference type="PANTHER" id="PTHR46383:SF1">
    <property type="entry name" value="ASPARTATE AMINOTRANSFERASE"/>
    <property type="match status" value="1"/>
</dbReference>
<dbReference type="Proteomes" id="UP001210720">
    <property type="component" value="Unassembled WGS sequence"/>
</dbReference>
<dbReference type="InterPro" id="IPR004839">
    <property type="entry name" value="Aminotransferase_I/II_large"/>
</dbReference>
<keyword evidence="6" id="KW-0663">Pyridoxal phosphate</keyword>
<dbReference type="RefSeq" id="WP_271431693.1">
    <property type="nucleotide sequence ID" value="NZ_JAQIOY010000002.1"/>
</dbReference>
<dbReference type="NCBIfam" id="NF005732">
    <property type="entry name" value="PRK07550.1"/>
    <property type="match status" value="1"/>
</dbReference>
<dbReference type="Gene3D" id="3.40.640.10">
    <property type="entry name" value="Type I PLP-dependent aspartate aminotransferase-like (Major domain)"/>
    <property type="match status" value="1"/>
</dbReference>
<comment type="caution">
    <text evidence="9">The sequence shown here is derived from an EMBL/GenBank/DDBJ whole genome shotgun (WGS) entry which is preliminary data.</text>
</comment>
<dbReference type="Pfam" id="PF00155">
    <property type="entry name" value="Aminotran_1_2"/>
    <property type="match status" value="1"/>
</dbReference>
<name>A0ABT4XQV9_9RHOB</name>
<proteinExistence type="inferred from homology"/>
<comment type="cofactor">
    <cofactor evidence="1">
        <name>pyridoxal 5'-phosphate</name>
        <dbReference type="ChEBI" id="CHEBI:597326"/>
    </cofactor>
</comment>
<evidence type="ECO:0000256" key="7">
    <source>
        <dbReference type="ARBA" id="ARBA00049185"/>
    </source>
</evidence>
<evidence type="ECO:0000313" key="10">
    <source>
        <dbReference type="Proteomes" id="UP001210720"/>
    </source>
</evidence>
<keyword evidence="4 9" id="KW-0032">Aminotransferase</keyword>
<keyword evidence="5" id="KW-0808">Transferase</keyword>
<accession>A0ABT4XQV9</accession>
<sequence length="393" mass="42928">MISRTQSTFAPPVPEAQRWLQGVTFTEDRPLINVSQAAPVDPPAPQLRAAMAAMMEEPDTHLYGPVLGLPELRTALADEWSMHYGGSVGPEHVAITAGCNQAFAAVISAICSQDDEVLLPLPWYFNHKMWLDMAGVRAVPLATGPDLLPDPAVARQLITPKTKAIALVSPNNPGGVEYPAAVLAGLFDLARETGLKLIVDETYRDFDSRPAPPHQLLQAGNWDETLIQLYSFSKAYRLTGHRVGAIIAAKDLLEEVEKFQDTVAICAPLLGQKAALWGLTNLADWLAQERAEILDRRAAIEDNMPVLEKQGWRLLGLGAYFAYLEHPFAEDAHALGPKLVQEAAVLMLPGTMFVPAGDTSGARQFRMAFANVDRAGIEVLFDRLASLNWPRRA</sequence>
<evidence type="ECO:0000256" key="4">
    <source>
        <dbReference type="ARBA" id="ARBA00022576"/>
    </source>
</evidence>
<dbReference type="EMBL" id="JAQIOY010000002">
    <property type="protein sequence ID" value="MDA7424335.1"/>
    <property type="molecule type" value="Genomic_DNA"/>
</dbReference>